<comment type="caution">
    <text evidence="3">The sequence shown here is derived from an EMBL/GenBank/DDBJ whole genome shotgun (WGS) entry which is preliminary data.</text>
</comment>
<keyword evidence="4" id="KW-1185">Reference proteome</keyword>
<dbReference type="EMBL" id="JAACJL010000015">
    <property type="protein sequence ID" value="KAF4620402.1"/>
    <property type="molecule type" value="Genomic_DNA"/>
</dbReference>
<feature type="transmembrane region" description="Helical" evidence="2">
    <location>
        <begin position="215"/>
        <end position="236"/>
    </location>
</feature>
<dbReference type="AlphaFoldDB" id="A0A8H4QZJ0"/>
<feature type="transmembrane region" description="Helical" evidence="2">
    <location>
        <begin position="131"/>
        <end position="154"/>
    </location>
</feature>
<keyword evidence="2" id="KW-0472">Membrane</keyword>
<proteinExistence type="predicted"/>
<protein>
    <submittedName>
        <fullName evidence="3">Uncharacterized protein</fullName>
    </submittedName>
</protein>
<evidence type="ECO:0000256" key="1">
    <source>
        <dbReference type="SAM" id="MobiDB-lite"/>
    </source>
</evidence>
<sequence>MPVSQNVNLERSLYYGVIFMCIFYGLEIYMFAHSLSVYLNTSPRLRRQRRVYIIIGTISLALTTAVVFTDAVFMEFMWIEHRDVEGGPLGYLVANSSIWWQTMGTAANQLTNYIGDGLLLLRCYIIWRGTLWAIVVPGLLYIGSIAMGVVTLVQSAIPGANFFQGAPVNFGVPWASLSVSLNIIVTGLISYQLLSARHQLKKTLPAESLQMYTGVTAILVESALPFSLMGIVFAVTYGKNMDVGPAFLFVWATLCALCPQFIIFRVVMGRSWTQDMVQYATNTDARTGPIITFSTNPGYDLDSMDNNYRSASEPSHATSTTLSQMSVSPSMMDTSSKAFPQGSDRHLLWPDKPANHV</sequence>
<reference evidence="3 4" key="1">
    <citation type="submission" date="2019-12" db="EMBL/GenBank/DDBJ databases">
        <authorList>
            <person name="Floudas D."/>
            <person name="Bentzer J."/>
            <person name="Ahren D."/>
            <person name="Johansson T."/>
            <person name="Persson P."/>
            <person name="Tunlid A."/>
        </authorList>
    </citation>
    <scope>NUCLEOTIDE SEQUENCE [LARGE SCALE GENOMIC DNA]</scope>
    <source>
        <strain evidence="3 4">CBS 102.39</strain>
    </source>
</reference>
<name>A0A8H4QZJ0_9AGAR</name>
<feature type="region of interest" description="Disordered" evidence="1">
    <location>
        <begin position="309"/>
        <end position="357"/>
    </location>
</feature>
<evidence type="ECO:0000313" key="4">
    <source>
        <dbReference type="Proteomes" id="UP000521872"/>
    </source>
</evidence>
<keyword evidence="2" id="KW-0812">Transmembrane</keyword>
<feature type="transmembrane region" description="Helical" evidence="2">
    <location>
        <begin position="12"/>
        <end position="39"/>
    </location>
</feature>
<gene>
    <name evidence="3" type="ORF">D9613_001180</name>
</gene>
<feature type="transmembrane region" description="Helical" evidence="2">
    <location>
        <begin position="174"/>
        <end position="194"/>
    </location>
</feature>
<feature type="transmembrane region" description="Helical" evidence="2">
    <location>
        <begin position="248"/>
        <end position="268"/>
    </location>
</feature>
<evidence type="ECO:0000256" key="2">
    <source>
        <dbReference type="SAM" id="Phobius"/>
    </source>
</evidence>
<evidence type="ECO:0000313" key="3">
    <source>
        <dbReference type="EMBL" id="KAF4620402.1"/>
    </source>
</evidence>
<accession>A0A8H4QZJ0</accession>
<keyword evidence="2" id="KW-1133">Transmembrane helix</keyword>
<organism evidence="3 4">
    <name type="scientific">Agrocybe pediades</name>
    <dbReference type="NCBI Taxonomy" id="84607"/>
    <lineage>
        <taxon>Eukaryota</taxon>
        <taxon>Fungi</taxon>
        <taxon>Dikarya</taxon>
        <taxon>Basidiomycota</taxon>
        <taxon>Agaricomycotina</taxon>
        <taxon>Agaricomycetes</taxon>
        <taxon>Agaricomycetidae</taxon>
        <taxon>Agaricales</taxon>
        <taxon>Agaricineae</taxon>
        <taxon>Strophariaceae</taxon>
        <taxon>Agrocybe</taxon>
    </lineage>
</organism>
<feature type="transmembrane region" description="Helical" evidence="2">
    <location>
        <begin position="51"/>
        <end position="78"/>
    </location>
</feature>
<dbReference type="Proteomes" id="UP000521872">
    <property type="component" value="Unassembled WGS sequence"/>
</dbReference>
<feature type="compositionally biased region" description="Polar residues" evidence="1">
    <location>
        <begin position="309"/>
        <end position="338"/>
    </location>
</feature>